<dbReference type="InterPro" id="IPR046348">
    <property type="entry name" value="SIS_dom_sf"/>
</dbReference>
<dbReference type="InterPro" id="IPR001347">
    <property type="entry name" value="SIS_dom"/>
</dbReference>
<gene>
    <name evidence="3" type="ORF">SAMN02746019_00006040</name>
</gene>
<dbReference type="InterPro" id="IPR035466">
    <property type="entry name" value="GlmS/AgaS_SIS"/>
</dbReference>
<dbReference type="PANTHER" id="PTHR10937">
    <property type="entry name" value="GLUCOSAMINE--FRUCTOSE-6-PHOSPHATE AMINOTRANSFERASE, ISOMERIZING"/>
    <property type="match status" value="1"/>
</dbReference>
<evidence type="ECO:0000259" key="2">
    <source>
        <dbReference type="PROSITE" id="PS51464"/>
    </source>
</evidence>
<dbReference type="Proteomes" id="UP000197025">
    <property type="component" value="Unassembled WGS sequence"/>
</dbReference>
<dbReference type="RefSeq" id="WP_088570889.1">
    <property type="nucleotide sequence ID" value="NZ_FYEK01000022.1"/>
</dbReference>
<feature type="domain" description="SIS" evidence="2">
    <location>
        <begin position="194"/>
        <end position="333"/>
    </location>
</feature>
<evidence type="ECO:0000313" key="3">
    <source>
        <dbReference type="EMBL" id="SNB62872.1"/>
    </source>
</evidence>
<dbReference type="GO" id="GO:0008483">
    <property type="term" value="F:transaminase activity"/>
    <property type="evidence" value="ECO:0007669"/>
    <property type="project" value="UniProtKB-KW"/>
</dbReference>
<dbReference type="PANTHER" id="PTHR10937:SF8">
    <property type="entry name" value="AMINOTRANSFERASE-RELATED"/>
    <property type="match status" value="1"/>
</dbReference>
<keyword evidence="3" id="KW-0032">Aminotransferase</keyword>
<keyword evidence="4" id="KW-1185">Reference proteome</keyword>
<dbReference type="OrthoDB" id="9782098at2"/>
<sequence length="343" mass="37650">MWVEEEIRQQPEVADRLLREGWPEAERIAAEARRFQPALVMLAARGSSDNAARYGQYLLGAFAGLPAALATPSLFTFYRRPPRLDHAWVIGISQSGRSPDIVEVIREARRQGGLTLAITNDPGSPLAAEAHAVLPLRAGAERAVAATKTYTAQLVALAMLTAAWTGDRTMQEELRRLPEAMARALESKGPAREAAASWWRASHGVVIGRGFNYATAFEIALKLKELTYIVAEPYSSADFLHGPIALVEPGFPVFLIAPGPTFHAEMQDLARLLRERAAHLTLCSEDPERLRHADVGIPLPPVPEWLSPAVAVIPGQWFAVSLARWKGLDPDRPRGLQKVTETR</sequence>
<name>A0A212QTA6_9CHLR</name>
<organism evidence="3 4">
    <name type="scientific">Thermoflexus hugenholtzii JAD2</name>
    <dbReference type="NCBI Taxonomy" id="877466"/>
    <lineage>
        <taxon>Bacteria</taxon>
        <taxon>Bacillati</taxon>
        <taxon>Chloroflexota</taxon>
        <taxon>Thermoflexia</taxon>
        <taxon>Thermoflexales</taxon>
        <taxon>Thermoflexaceae</taxon>
        <taxon>Thermoflexus</taxon>
    </lineage>
</organism>
<dbReference type="CDD" id="cd05009">
    <property type="entry name" value="SIS_GlmS_GlmD_2"/>
    <property type="match status" value="1"/>
</dbReference>
<dbReference type="SUPFAM" id="SSF53697">
    <property type="entry name" value="SIS domain"/>
    <property type="match status" value="1"/>
</dbReference>
<reference evidence="4" key="1">
    <citation type="submission" date="2017-06" db="EMBL/GenBank/DDBJ databases">
        <authorList>
            <person name="Varghese N."/>
            <person name="Submissions S."/>
        </authorList>
    </citation>
    <scope>NUCLEOTIDE SEQUENCE [LARGE SCALE GENOMIC DNA]</scope>
    <source>
        <strain evidence="4">JAD2</strain>
    </source>
</reference>
<feature type="domain" description="SIS" evidence="2">
    <location>
        <begin position="28"/>
        <end position="170"/>
    </location>
</feature>
<evidence type="ECO:0000256" key="1">
    <source>
        <dbReference type="ARBA" id="ARBA00022737"/>
    </source>
</evidence>
<proteinExistence type="predicted"/>
<dbReference type="InParanoid" id="A0A212QTA6"/>
<dbReference type="CDD" id="cd05008">
    <property type="entry name" value="SIS_GlmS_GlmD_1"/>
    <property type="match status" value="1"/>
</dbReference>
<keyword evidence="1" id="KW-0677">Repeat</keyword>
<accession>A0A212QTA6</accession>
<evidence type="ECO:0000313" key="4">
    <source>
        <dbReference type="Proteomes" id="UP000197025"/>
    </source>
</evidence>
<dbReference type="PROSITE" id="PS51464">
    <property type="entry name" value="SIS"/>
    <property type="match status" value="2"/>
</dbReference>
<dbReference type="Gene3D" id="3.40.50.10490">
    <property type="entry name" value="Glucose-6-phosphate isomerase like protein, domain 1"/>
    <property type="match status" value="2"/>
</dbReference>
<dbReference type="GO" id="GO:0097367">
    <property type="term" value="F:carbohydrate derivative binding"/>
    <property type="evidence" value="ECO:0007669"/>
    <property type="project" value="InterPro"/>
</dbReference>
<protein>
    <submittedName>
        <fullName evidence="3">Glucosamine--fructose-6-phosphate aminotransferase (Isomerizing)</fullName>
    </submittedName>
</protein>
<dbReference type="GO" id="GO:1901135">
    <property type="term" value="P:carbohydrate derivative metabolic process"/>
    <property type="evidence" value="ECO:0007669"/>
    <property type="project" value="InterPro"/>
</dbReference>
<keyword evidence="3" id="KW-0808">Transferase</keyword>
<dbReference type="Pfam" id="PF01380">
    <property type="entry name" value="SIS"/>
    <property type="match status" value="2"/>
</dbReference>
<dbReference type="AlphaFoldDB" id="A0A212QTA6"/>
<dbReference type="InterPro" id="IPR035490">
    <property type="entry name" value="GlmS/FrlB_SIS"/>
</dbReference>
<dbReference type="EMBL" id="FYEK01000022">
    <property type="protein sequence ID" value="SNB62872.1"/>
    <property type="molecule type" value="Genomic_DNA"/>
</dbReference>